<dbReference type="NCBIfam" id="TIGR00835">
    <property type="entry name" value="agcS"/>
    <property type="match status" value="1"/>
</dbReference>
<evidence type="ECO:0000256" key="3">
    <source>
        <dbReference type="ARBA" id="ARBA00022448"/>
    </source>
</evidence>
<dbReference type="Proteomes" id="UP000183954">
    <property type="component" value="Unassembled WGS sequence"/>
</dbReference>
<keyword evidence="11" id="KW-1185">Reference proteome</keyword>
<evidence type="ECO:0000256" key="7">
    <source>
        <dbReference type="ARBA" id="ARBA00022989"/>
    </source>
</evidence>
<evidence type="ECO:0000313" key="11">
    <source>
        <dbReference type="Proteomes" id="UP000183954"/>
    </source>
</evidence>
<dbReference type="RefSeq" id="WP_073030554.1">
    <property type="nucleotide sequence ID" value="NZ_FQXJ01000010.1"/>
</dbReference>
<feature type="transmembrane region" description="Helical" evidence="9">
    <location>
        <begin position="174"/>
        <end position="194"/>
    </location>
</feature>
<comment type="similarity">
    <text evidence="2 9">Belongs to the alanine or glycine:cation symporter (AGCS) (TC 2.A.25) family.</text>
</comment>
<evidence type="ECO:0000256" key="1">
    <source>
        <dbReference type="ARBA" id="ARBA00004651"/>
    </source>
</evidence>
<feature type="transmembrane region" description="Helical" evidence="9">
    <location>
        <begin position="422"/>
        <end position="441"/>
    </location>
</feature>
<feature type="transmembrane region" description="Helical" evidence="9">
    <location>
        <begin position="295"/>
        <end position="313"/>
    </location>
</feature>
<sequence>MDLLALSTSVDNFFWGKVMIYLCLAAGIYFSVLMKFPQVRLVKDMVRLLFRGKSSINGVSSFQGFAMALGGRVGTGNITGVASAIFFGGPGAVFWMWAIAFLGAGSAYIEAALAQVWKQEIHGEYRGGPAYYIEKGLGSRRLGAAFAILTLVSCGILLPGIQSNSFAIAAKASFGIDPIFIAVLYSGLLGFIIFGGGKRIAKVAGMIVPFMAIAYVALALIMLIANFSKIPYVFGLIFSSAFNMNSVYGAVFGLAISWGVKRGIFSNEAGQGTGAQAAGAAEVSHPAKQGLVQAFSVYVDTLFVCTATAIMILSTNAFNVANPAGGFISEFLPGVASGNFTQSAVNTFIPGVGGGFVAIALGFFTFTTVLAYAFYTDSNVGYLFRNNSNGNGYKMAITASRVGIVFMVFISTIMSADVVWNFGSAGVGAMAWFNVIVIILLTKPGLATLKDYEAQMKLGLDPIFVPERCGIKGAELWHKIAERSYSEELAALKEQEKK</sequence>
<organism evidence="10 11">
    <name type="scientific">Desulfosporosinus lacus DSM 15449</name>
    <dbReference type="NCBI Taxonomy" id="1121420"/>
    <lineage>
        <taxon>Bacteria</taxon>
        <taxon>Bacillati</taxon>
        <taxon>Bacillota</taxon>
        <taxon>Clostridia</taxon>
        <taxon>Eubacteriales</taxon>
        <taxon>Desulfitobacteriaceae</taxon>
        <taxon>Desulfosporosinus</taxon>
    </lineage>
</organism>
<dbReference type="GO" id="GO:0005283">
    <property type="term" value="F:amino acid:sodium symporter activity"/>
    <property type="evidence" value="ECO:0007669"/>
    <property type="project" value="InterPro"/>
</dbReference>
<keyword evidence="8 9" id="KW-0472">Membrane</keyword>
<evidence type="ECO:0000256" key="5">
    <source>
        <dbReference type="ARBA" id="ARBA00022692"/>
    </source>
</evidence>
<protein>
    <submittedName>
        <fullName evidence="10">Alanine or glycine:cation symporter, AGCS family</fullName>
    </submittedName>
</protein>
<dbReference type="STRING" id="1121420.SAMN02746098_03028"/>
<dbReference type="AlphaFoldDB" id="A0A1M5Z6Z6"/>
<name>A0A1M5Z6Z6_9FIRM</name>
<keyword evidence="3 9" id="KW-0813">Transport</keyword>
<evidence type="ECO:0000256" key="6">
    <source>
        <dbReference type="ARBA" id="ARBA00022847"/>
    </source>
</evidence>
<dbReference type="OrthoDB" id="9804874at2"/>
<keyword evidence="4 9" id="KW-1003">Cell membrane</keyword>
<proteinExistence type="inferred from homology"/>
<accession>A0A1M5Z6Z6</accession>
<keyword evidence="7 9" id="KW-1133">Transmembrane helix</keyword>
<dbReference type="Pfam" id="PF01235">
    <property type="entry name" value="Na_Ala_symp"/>
    <property type="match status" value="1"/>
</dbReference>
<dbReference type="PANTHER" id="PTHR30330">
    <property type="entry name" value="AGSS FAMILY TRANSPORTER, SODIUM-ALANINE"/>
    <property type="match status" value="1"/>
</dbReference>
<dbReference type="EMBL" id="FQXJ01000010">
    <property type="protein sequence ID" value="SHI19961.1"/>
    <property type="molecule type" value="Genomic_DNA"/>
</dbReference>
<evidence type="ECO:0000256" key="8">
    <source>
        <dbReference type="ARBA" id="ARBA00023136"/>
    </source>
</evidence>
<evidence type="ECO:0000256" key="9">
    <source>
        <dbReference type="RuleBase" id="RU363064"/>
    </source>
</evidence>
<feature type="transmembrane region" description="Helical" evidence="9">
    <location>
        <begin position="348"/>
        <end position="375"/>
    </location>
</feature>
<evidence type="ECO:0000256" key="4">
    <source>
        <dbReference type="ARBA" id="ARBA00022475"/>
    </source>
</evidence>
<feature type="transmembrane region" description="Helical" evidence="9">
    <location>
        <begin position="396"/>
        <end position="416"/>
    </location>
</feature>
<keyword evidence="6 9" id="KW-0769">Symport</keyword>
<dbReference type="InterPro" id="IPR001463">
    <property type="entry name" value="Na/Ala_symport"/>
</dbReference>
<gene>
    <name evidence="10" type="ORF">SAMN02746098_03028</name>
</gene>
<feature type="transmembrane region" description="Helical" evidence="9">
    <location>
        <begin position="206"/>
        <end position="227"/>
    </location>
</feature>
<comment type="subcellular location">
    <subcellularLocation>
        <location evidence="1 9">Cell membrane</location>
        <topology evidence="1 9">Multi-pass membrane protein</topology>
    </subcellularLocation>
</comment>
<dbReference type="PRINTS" id="PR00175">
    <property type="entry name" value="NAALASMPORT"/>
</dbReference>
<evidence type="ECO:0000313" key="10">
    <source>
        <dbReference type="EMBL" id="SHI19961.1"/>
    </source>
</evidence>
<keyword evidence="5 9" id="KW-0812">Transmembrane</keyword>
<dbReference type="FunFam" id="1.20.1740.10:FF:000004">
    <property type="entry name" value="Sodium:alanine symporter family protein"/>
    <property type="match status" value="1"/>
</dbReference>
<reference evidence="11" key="1">
    <citation type="submission" date="2016-11" db="EMBL/GenBank/DDBJ databases">
        <authorList>
            <person name="Varghese N."/>
            <person name="Submissions S."/>
        </authorList>
    </citation>
    <scope>NUCLEOTIDE SEQUENCE [LARGE SCALE GENOMIC DNA]</scope>
    <source>
        <strain evidence="11">DSM 15449</strain>
    </source>
</reference>
<feature type="transmembrane region" description="Helical" evidence="9">
    <location>
        <begin position="55"/>
        <end position="74"/>
    </location>
</feature>
<feature type="transmembrane region" description="Helical" evidence="9">
    <location>
        <begin position="94"/>
        <end position="117"/>
    </location>
</feature>
<evidence type="ECO:0000256" key="2">
    <source>
        <dbReference type="ARBA" id="ARBA00009261"/>
    </source>
</evidence>
<feature type="transmembrane region" description="Helical" evidence="9">
    <location>
        <begin position="12"/>
        <end position="34"/>
    </location>
</feature>
<dbReference type="GO" id="GO:0005886">
    <property type="term" value="C:plasma membrane"/>
    <property type="evidence" value="ECO:0007669"/>
    <property type="project" value="UniProtKB-SubCell"/>
</dbReference>
<feature type="transmembrane region" description="Helical" evidence="9">
    <location>
        <begin position="233"/>
        <end position="256"/>
    </location>
</feature>
<feature type="transmembrane region" description="Helical" evidence="9">
    <location>
        <begin position="142"/>
        <end position="162"/>
    </location>
</feature>
<dbReference type="PANTHER" id="PTHR30330:SF7">
    <property type="entry name" value="SODIUM_PROTON-DEPENDENT ALANINE CARRIER PROTEIN YRBD-RELATED"/>
    <property type="match status" value="1"/>
</dbReference>